<accession>A0A0F0CVY9</accession>
<sequence length="40" mass="4870">MKIRGYGWLKPNGIRKKLKDIAQNWKNSDDYKNSWLSRME</sequence>
<evidence type="ECO:0000313" key="2">
    <source>
        <dbReference type="Proteomes" id="UP000033428"/>
    </source>
</evidence>
<comment type="caution">
    <text evidence="1">The sequence shown here is derived from an EMBL/GenBank/DDBJ whole genome shotgun (WGS) entry which is preliminary data.</text>
</comment>
<name>A0A0F0CVY9_9BACT</name>
<reference evidence="1 2" key="1">
    <citation type="submission" date="2015-02" db="EMBL/GenBank/DDBJ databases">
        <title>Single-cell genomics of uncultivated deep-branching MTB reveals a conserved set of magnetosome genes.</title>
        <authorList>
            <person name="Kolinko S."/>
            <person name="Richter M."/>
            <person name="Glockner F.O."/>
            <person name="Brachmann A."/>
            <person name="Schuler D."/>
        </authorList>
    </citation>
    <scope>NUCLEOTIDE SEQUENCE [LARGE SCALE GENOMIC DNA]</scope>
    <source>
        <strain evidence="1">SKK-01</strain>
    </source>
</reference>
<protein>
    <submittedName>
        <fullName evidence="1">Uncharacterized protein</fullName>
    </submittedName>
</protein>
<organism evidence="1 2">
    <name type="scientific">Candidatus Omnitrophus magneticus</name>
    <dbReference type="NCBI Taxonomy" id="1609969"/>
    <lineage>
        <taxon>Bacteria</taxon>
        <taxon>Pseudomonadati</taxon>
        <taxon>Candidatus Omnitrophota</taxon>
        <taxon>Candidatus Omnitrophus</taxon>
    </lineage>
</organism>
<proteinExistence type="predicted"/>
<dbReference type="AlphaFoldDB" id="A0A0F0CVY9"/>
<evidence type="ECO:0000313" key="1">
    <source>
        <dbReference type="EMBL" id="KJJ85620.1"/>
    </source>
</evidence>
<dbReference type="EMBL" id="JYNY01000111">
    <property type="protein sequence ID" value="KJJ85620.1"/>
    <property type="molecule type" value="Genomic_DNA"/>
</dbReference>
<keyword evidence="2" id="KW-1185">Reference proteome</keyword>
<dbReference type="Proteomes" id="UP000033428">
    <property type="component" value="Unassembled WGS sequence"/>
</dbReference>
<gene>
    <name evidence="1" type="ORF">OMAG_000512</name>
</gene>